<dbReference type="NCBIfam" id="TIGR00996">
    <property type="entry name" value="Mtu_fam_mce"/>
    <property type="match status" value="1"/>
</dbReference>
<feature type="domain" description="Mce/MlaD" evidence="2">
    <location>
        <begin position="41"/>
        <end position="115"/>
    </location>
</feature>
<name>A0A3N0DRZ1_9ACTN</name>
<evidence type="ECO:0000259" key="3">
    <source>
        <dbReference type="Pfam" id="PF11887"/>
    </source>
</evidence>
<dbReference type="InterPro" id="IPR003399">
    <property type="entry name" value="Mce/MlaD"/>
</dbReference>
<comment type="caution">
    <text evidence="4">The sequence shown here is derived from an EMBL/GenBank/DDBJ whole genome shotgun (WGS) entry which is preliminary data.</text>
</comment>
<dbReference type="GO" id="GO:0005576">
    <property type="term" value="C:extracellular region"/>
    <property type="evidence" value="ECO:0007669"/>
    <property type="project" value="TreeGrafter"/>
</dbReference>
<dbReference type="PRINTS" id="PR01782">
    <property type="entry name" value="MCEVIRFACTOR"/>
</dbReference>
<dbReference type="OrthoDB" id="5241191at2"/>
<evidence type="ECO:0000313" key="5">
    <source>
        <dbReference type="Proteomes" id="UP000277094"/>
    </source>
</evidence>
<keyword evidence="1" id="KW-1133">Transmembrane helix</keyword>
<dbReference type="Proteomes" id="UP000277094">
    <property type="component" value="Unassembled WGS sequence"/>
</dbReference>
<dbReference type="InterPro" id="IPR005693">
    <property type="entry name" value="Mce"/>
</dbReference>
<evidence type="ECO:0000259" key="2">
    <source>
        <dbReference type="Pfam" id="PF02470"/>
    </source>
</evidence>
<keyword evidence="1" id="KW-0812">Transmembrane</keyword>
<dbReference type="PANTHER" id="PTHR33371">
    <property type="entry name" value="INTERMEMBRANE PHOSPHOLIPID TRANSPORT SYSTEM BINDING PROTEIN MLAD-RELATED"/>
    <property type="match status" value="1"/>
</dbReference>
<reference evidence="4 5" key="1">
    <citation type="submission" date="2018-11" db="EMBL/GenBank/DDBJ databases">
        <authorList>
            <person name="Li F."/>
        </authorList>
    </citation>
    <scope>NUCLEOTIDE SEQUENCE [LARGE SCALE GENOMIC DNA]</scope>
    <source>
        <strain evidence="4 5">KIS18-7</strain>
    </source>
</reference>
<evidence type="ECO:0000313" key="4">
    <source>
        <dbReference type="EMBL" id="RNL78395.1"/>
    </source>
</evidence>
<dbReference type="InterPro" id="IPR024516">
    <property type="entry name" value="Mce_C"/>
</dbReference>
<dbReference type="AlphaFoldDB" id="A0A3N0DRZ1"/>
<dbReference type="Pfam" id="PF11887">
    <property type="entry name" value="Mce4_CUP1"/>
    <property type="match status" value="1"/>
</dbReference>
<feature type="domain" description="Mammalian cell entry C-terminal" evidence="3">
    <location>
        <begin position="123"/>
        <end position="302"/>
    </location>
</feature>
<proteinExistence type="predicted"/>
<accession>A0A3N0DRZ1</accession>
<gene>
    <name evidence="4" type="ORF">EFL95_04665</name>
</gene>
<dbReference type="InterPro" id="IPR052336">
    <property type="entry name" value="MlaD_Phospholipid_Transporter"/>
</dbReference>
<dbReference type="PANTHER" id="PTHR33371:SF18">
    <property type="entry name" value="MCE-FAMILY PROTEIN MCE3C"/>
    <property type="match status" value="1"/>
</dbReference>
<keyword evidence="1" id="KW-0472">Membrane</keyword>
<feature type="transmembrane region" description="Helical" evidence="1">
    <location>
        <begin position="12"/>
        <end position="29"/>
    </location>
</feature>
<dbReference type="Pfam" id="PF02470">
    <property type="entry name" value="MlaD"/>
    <property type="match status" value="1"/>
</dbReference>
<dbReference type="EMBL" id="RJSG01000002">
    <property type="protein sequence ID" value="RNL78395.1"/>
    <property type="molecule type" value="Genomic_DNA"/>
</dbReference>
<dbReference type="RefSeq" id="WP_123232894.1">
    <property type="nucleotide sequence ID" value="NZ_RJSG01000002.1"/>
</dbReference>
<organism evidence="4 5">
    <name type="scientific">Nocardioides marmorisolisilvae</name>
    <dbReference type="NCBI Taxonomy" id="1542737"/>
    <lineage>
        <taxon>Bacteria</taxon>
        <taxon>Bacillati</taxon>
        <taxon>Actinomycetota</taxon>
        <taxon>Actinomycetes</taxon>
        <taxon>Propionibacteriales</taxon>
        <taxon>Nocardioidaceae</taxon>
        <taxon>Nocardioides</taxon>
    </lineage>
</organism>
<keyword evidence="5" id="KW-1185">Reference proteome</keyword>
<protein>
    <submittedName>
        <fullName evidence="4">MCE family protein</fullName>
    </submittedName>
</protein>
<sequence>MSARTTPRRPAYAGAIGLAITALLIFAAMNAGRLPVIGHGGREVRADFVDASGIEKGDRVEVAGVRVGEVRGLAMGRGHIEVRFTVADGIKLGSRTTARIKVGNLLGSKYLQVIPAGGGTLTGTIPVSRTRPAYDVTAALGDFTETTAPIDTKQLETALSSITTTFRGAAPDVRASVRGLSTIARTIADRDADVSALLSRSEKLTASLDSSRGDIAGLVRDAGLLLAELDRRREAIHGLIVHTDALAVQLHGLVRDNQATLAPALAALGQVTAQLERRQHDVEATLHAVAKFARVFVDTIGSGPWFDSYIANLPDSVTKDAP</sequence>
<evidence type="ECO:0000256" key="1">
    <source>
        <dbReference type="SAM" id="Phobius"/>
    </source>
</evidence>